<feature type="region of interest" description="Disordered" evidence="1">
    <location>
        <begin position="145"/>
        <end position="167"/>
    </location>
</feature>
<protein>
    <recommendedName>
        <fullName evidence="3">N-acetyltransferase domain-containing protein</fullName>
    </recommendedName>
</protein>
<gene>
    <name evidence="2" type="ORF">MGWOODY_Clf1616</name>
</gene>
<sequence length="302" mass="34015">MIAPFRIGDALRCMLVDAPRGTNRAAPTESVVRCRPLRNSTLWRQSLARTSNRVTVGDWNGMALASLASARVRTGVRAWEVDRLHLKEPAQALELLEQIVTGVCSRGAERVFLRVACDSPIMNVARRVGFFPYYEEIHLMGSGWLPETDTSDQNDTGRFTSEDRSDPDQQGLFQLYCAATPHQIREGTGVTIDQWCDSQEPARTHRSETVLKLDRKIVGWGLREPFGKTNAGQMIGHPDHPETTAHLVRLSCQTQNWLVPDYQEHIVGLLNRQGLQESGRYTMLIKTVTVPVRSREFSYVEA</sequence>
<organism evidence="2">
    <name type="scientific">hydrothermal vent metagenome</name>
    <dbReference type="NCBI Taxonomy" id="652676"/>
    <lineage>
        <taxon>unclassified sequences</taxon>
        <taxon>metagenomes</taxon>
        <taxon>ecological metagenomes</taxon>
    </lineage>
</organism>
<accession>A0A160VAY0</accession>
<dbReference type="AlphaFoldDB" id="A0A160VAY0"/>
<dbReference type="EMBL" id="FAXA01000359">
    <property type="protein sequence ID" value="CUV03158.1"/>
    <property type="molecule type" value="Genomic_DNA"/>
</dbReference>
<proteinExistence type="predicted"/>
<name>A0A160VAY0_9ZZZZ</name>
<evidence type="ECO:0000313" key="2">
    <source>
        <dbReference type="EMBL" id="CUV03158.1"/>
    </source>
</evidence>
<evidence type="ECO:0008006" key="3">
    <source>
        <dbReference type="Google" id="ProtNLM"/>
    </source>
</evidence>
<evidence type="ECO:0000256" key="1">
    <source>
        <dbReference type="SAM" id="MobiDB-lite"/>
    </source>
</evidence>
<reference evidence="2" key="1">
    <citation type="submission" date="2015-10" db="EMBL/GenBank/DDBJ databases">
        <authorList>
            <person name="Gilbert D.G."/>
        </authorList>
    </citation>
    <scope>NUCLEOTIDE SEQUENCE</scope>
</reference>